<protein>
    <submittedName>
        <fullName evidence="1">Cytoplasmic protein</fullName>
    </submittedName>
</protein>
<sequence length="85" mass="9453">MDDLKAAHQKSIRHRAAILASNQCGCFYCLAIFPATEIQDWCDSQWHPEGATALCPHCGVDAVIGDASGYQITAEFLTDLNRHWF</sequence>
<evidence type="ECO:0000313" key="2">
    <source>
        <dbReference type="Proteomes" id="UP001320899"/>
    </source>
</evidence>
<dbReference type="RefSeq" id="WP_263830704.1">
    <property type="nucleotide sequence ID" value="NZ_JAOWLB010000027.1"/>
</dbReference>
<gene>
    <name evidence="1" type="ORF">OE747_22450</name>
</gene>
<comment type="caution">
    <text evidence="1">The sequence shown here is derived from an EMBL/GenBank/DDBJ whole genome shotgun (WGS) entry which is preliminary data.</text>
</comment>
<evidence type="ECO:0000313" key="1">
    <source>
        <dbReference type="EMBL" id="MCV2891097.1"/>
    </source>
</evidence>
<organism evidence="1 2">
    <name type="scientific">Ruegeria aquimaris</name>
    <dbReference type="NCBI Taxonomy" id="2984333"/>
    <lineage>
        <taxon>Bacteria</taxon>
        <taxon>Pseudomonadati</taxon>
        <taxon>Pseudomonadota</taxon>
        <taxon>Alphaproteobacteria</taxon>
        <taxon>Rhodobacterales</taxon>
        <taxon>Roseobacteraceae</taxon>
        <taxon>Ruegeria</taxon>
    </lineage>
</organism>
<accession>A0ABT3AS34</accession>
<keyword evidence="2" id="KW-1185">Reference proteome</keyword>
<proteinExistence type="predicted"/>
<dbReference type="Proteomes" id="UP001320899">
    <property type="component" value="Unassembled WGS sequence"/>
</dbReference>
<name>A0ABT3AS34_9RHOB</name>
<reference evidence="1 2" key="1">
    <citation type="submission" date="2022-10" db="EMBL/GenBank/DDBJ databases">
        <title>Ruegeria sp. nov., isolated from ocean surface sediments.</title>
        <authorList>
            <person name="He W."/>
            <person name="Xue H.-P."/>
            <person name="Zhang D.-F."/>
        </authorList>
    </citation>
    <scope>NUCLEOTIDE SEQUENCE [LARGE SCALE GENOMIC DNA]</scope>
    <source>
        <strain evidence="1 2">XHP0148</strain>
    </source>
</reference>
<dbReference type="EMBL" id="JAOWLB010000027">
    <property type="protein sequence ID" value="MCV2891097.1"/>
    <property type="molecule type" value="Genomic_DNA"/>
</dbReference>